<protein>
    <submittedName>
        <fullName evidence="1">Uncharacterized protein</fullName>
    </submittedName>
</protein>
<dbReference type="EMBL" id="AFNU02000015">
    <property type="protein sequence ID" value="ERJ11148.1"/>
    <property type="molecule type" value="Genomic_DNA"/>
</dbReference>
<accession>U2E7G7</accession>
<dbReference type="eggNOG" id="ENOG50339HN">
    <property type="taxonomic scope" value="Bacteria"/>
</dbReference>
<dbReference type="STRING" id="1033810.HLPCO_002813"/>
<proteinExistence type="predicted"/>
<organism evidence="1 2">
    <name type="scientific">Haloplasma contractile SSD-17B</name>
    <dbReference type="NCBI Taxonomy" id="1033810"/>
    <lineage>
        <taxon>Bacteria</taxon>
        <taxon>Bacillati</taxon>
        <taxon>Mycoplasmatota</taxon>
        <taxon>Mollicutes</taxon>
        <taxon>Haloplasmatales</taxon>
        <taxon>Haloplasmataceae</taxon>
        <taxon>Haloplasma</taxon>
    </lineage>
</organism>
<evidence type="ECO:0000313" key="1">
    <source>
        <dbReference type="EMBL" id="ERJ11148.1"/>
    </source>
</evidence>
<dbReference type="AlphaFoldDB" id="U2E7G7"/>
<dbReference type="Proteomes" id="UP000005707">
    <property type="component" value="Unassembled WGS sequence"/>
</dbReference>
<comment type="caution">
    <text evidence="1">The sequence shown here is derived from an EMBL/GenBank/DDBJ whole genome shotgun (WGS) entry which is preliminary data.</text>
</comment>
<name>U2E7G7_9MOLU</name>
<reference evidence="1 2" key="1">
    <citation type="journal article" date="2011" name="J. Bacteriol.">
        <title>Genome sequence of Haloplasma contractile, an unusual contractile bacterium from a deep-sea anoxic brine lake.</title>
        <authorList>
            <person name="Antunes A."/>
            <person name="Alam I."/>
            <person name="El Dorry H."/>
            <person name="Siam R."/>
            <person name="Robertson A."/>
            <person name="Bajic V.B."/>
            <person name="Stingl U."/>
        </authorList>
    </citation>
    <scope>NUCLEOTIDE SEQUENCE [LARGE SCALE GENOMIC DNA]</scope>
    <source>
        <strain evidence="1 2">SSD-17B</strain>
    </source>
</reference>
<keyword evidence="2" id="KW-1185">Reference proteome</keyword>
<sequence length="372" mass="44476">MNEVNKFKLLEMVLEKYDEKMDADYRIKEQNELIALFLKEPDASSSYYQKHMNRIVERDISKNELFIMKRFLWLNCKYFTNMFIQDVKILTHYLFTFYNENVTYYEKIISKMNDLNKITDTKNIYKNYNALVYRAALCLFFSNDVFNGLKNKHVIKCCSGSYARFFLEDLTELIANHLEIKTKKKQKTHFVDVIKESLEQIEQLKGPHKKRDDYVASLEFQLETIKSNFEQIRHLYEEQSKTLEDYKKTLEDNPVITFFKQFNSSRHGNVLDQISFTEHKIRELEKSGFVFKDEIRSLPLLIKQLAKFLKSMGIAPIKQLNETYWVKVDDIEFFEYEGEPFYSEDEEKEVIVISEGWTYKGKVIANPKVREV</sequence>
<gene>
    <name evidence="1" type="ORF">HLPCO_002813</name>
</gene>
<reference evidence="1 2" key="2">
    <citation type="journal article" date="2013" name="PLoS ONE">
        <title>INDIGO - INtegrated Data Warehouse of MIcrobial GenOmes with Examples from the Red Sea Extremophiles.</title>
        <authorList>
            <person name="Alam I."/>
            <person name="Antunes A."/>
            <person name="Kamau A.A."/>
            <person name="Ba Alawi W."/>
            <person name="Kalkatawi M."/>
            <person name="Stingl U."/>
            <person name="Bajic V.B."/>
        </authorList>
    </citation>
    <scope>NUCLEOTIDE SEQUENCE [LARGE SCALE GENOMIC DNA]</scope>
    <source>
        <strain evidence="1 2">SSD-17B</strain>
    </source>
</reference>
<evidence type="ECO:0000313" key="2">
    <source>
        <dbReference type="Proteomes" id="UP000005707"/>
    </source>
</evidence>
<dbReference type="InParanoid" id="U2E7G7"/>